<dbReference type="EMBL" id="JANEYF010004054">
    <property type="protein sequence ID" value="KAJ8932376.1"/>
    <property type="molecule type" value="Genomic_DNA"/>
</dbReference>
<name>A0AAV8X1N3_9CUCU</name>
<accession>A0AAV8X1N3</accession>
<keyword evidence="1" id="KW-0812">Transmembrane</keyword>
<protein>
    <submittedName>
        <fullName evidence="2">Uncharacterized protein</fullName>
    </submittedName>
</protein>
<organism evidence="2 3">
    <name type="scientific">Rhamnusium bicolor</name>
    <dbReference type="NCBI Taxonomy" id="1586634"/>
    <lineage>
        <taxon>Eukaryota</taxon>
        <taxon>Metazoa</taxon>
        <taxon>Ecdysozoa</taxon>
        <taxon>Arthropoda</taxon>
        <taxon>Hexapoda</taxon>
        <taxon>Insecta</taxon>
        <taxon>Pterygota</taxon>
        <taxon>Neoptera</taxon>
        <taxon>Endopterygota</taxon>
        <taxon>Coleoptera</taxon>
        <taxon>Polyphaga</taxon>
        <taxon>Cucujiformia</taxon>
        <taxon>Chrysomeloidea</taxon>
        <taxon>Cerambycidae</taxon>
        <taxon>Lepturinae</taxon>
        <taxon>Rhagiini</taxon>
        <taxon>Rhamnusium</taxon>
    </lineage>
</organism>
<feature type="transmembrane region" description="Helical" evidence="1">
    <location>
        <begin position="23"/>
        <end position="43"/>
    </location>
</feature>
<dbReference type="Proteomes" id="UP001162156">
    <property type="component" value="Unassembled WGS sequence"/>
</dbReference>
<reference evidence="2" key="1">
    <citation type="journal article" date="2023" name="Insect Mol. Biol.">
        <title>Genome sequencing provides insights into the evolution of gene families encoding plant cell wall-degrading enzymes in longhorned beetles.</title>
        <authorList>
            <person name="Shin N.R."/>
            <person name="Okamura Y."/>
            <person name="Kirsch R."/>
            <person name="Pauchet Y."/>
        </authorList>
    </citation>
    <scope>NUCLEOTIDE SEQUENCE</scope>
    <source>
        <strain evidence="2">RBIC_L_NR</strain>
    </source>
</reference>
<evidence type="ECO:0000256" key="1">
    <source>
        <dbReference type="SAM" id="Phobius"/>
    </source>
</evidence>
<evidence type="ECO:0000313" key="2">
    <source>
        <dbReference type="EMBL" id="KAJ8932376.1"/>
    </source>
</evidence>
<comment type="caution">
    <text evidence="2">The sequence shown here is derived from an EMBL/GenBank/DDBJ whole genome shotgun (WGS) entry which is preliminary data.</text>
</comment>
<evidence type="ECO:0000313" key="3">
    <source>
        <dbReference type="Proteomes" id="UP001162156"/>
    </source>
</evidence>
<keyword evidence="3" id="KW-1185">Reference proteome</keyword>
<keyword evidence="1" id="KW-0472">Membrane</keyword>
<sequence length="76" mass="8821">MHEIDIAHLDINNLYEMSKHKKISVVVVIYVTCLMVHLSCANYDNKLSLMSYRNISFVNVSLKLIYLAKLIMPNLH</sequence>
<proteinExistence type="predicted"/>
<keyword evidence="1" id="KW-1133">Transmembrane helix</keyword>
<dbReference type="AlphaFoldDB" id="A0AAV8X1N3"/>
<gene>
    <name evidence="2" type="ORF">NQ314_014743</name>
</gene>